<organism evidence="1 2">
    <name type="scientific">Suillus luteus UH-Slu-Lm8-n1</name>
    <dbReference type="NCBI Taxonomy" id="930992"/>
    <lineage>
        <taxon>Eukaryota</taxon>
        <taxon>Fungi</taxon>
        <taxon>Dikarya</taxon>
        <taxon>Basidiomycota</taxon>
        <taxon>Agaricomycotina</taxon>
        <taxon>Agaricomycetes</taxon>
        <taxon>Agaricomycetidae</taxon>
        <taxon>Boletales</taxon>
        <taxon>Suillineae</taxon>
        <taxon>Suillaceae</taxon>
        <taxon>Suillus</taxon>
    </lineage>
</organism>
<reference evidence="1 2" key="1">
    <citation type="submission" date="2014-04" db="EMBL/GenBank/DDBJ databases">
        <authorList>
            <consortium name="DOE Joint Genome Institute"/>
            <person name="Kuo A."/>
            <person name="Ruytinx J."/>
            <person name="Rineau F."/>
            <person name="Colpaert J."/>
            <person name="Kohler A."/>
            <person name="Nagy L.G."/>
            <person name="Floudas D."/>
            <person name="Copeland A."/>
            <person name="Barry K.W."/>
            <person name="Cichocki N."/>
            <person name="Veneault-Fourrey C."/>
            <person name="LaButti K."/>
            <person name="Lindquist E.A."/>
            <person name="Lipzen A."/>
            <person name="Lundell T."/>
            <person name="Morin E."/>
            <person name="Murat C."/>
            <person name="Sun H."/>
            <person name="Tunlid A."/>
            <person name="Henrissat B."/>
            <person name="Grigoriev I.V."/>
            <person name="Hibbett D.S."/>
            <person name="Martin F."/>
            <person name="Nordberg H.P."/>
            <person name="Cantor M.N."/>
            <person name="Hua S.X."/>
        </authorList>
    </citation>
    <scope>NUCLEOTIDE SEQUENCE [LARGE SCALE GENOMIC DNA]</scope>
    <source>
        <strain evidence="1 2">UH-Slu-Lm8-n1</strain>
    </source>
</reference>
<reference evidence="2" key="2">
    <citation type="submission" date="2015-01" db="EMBL/GenBank/DDBJ databases">
        <title>Evolutionary Origins and Diversification of the Mycorrhizal Mutualists.</title>
        <authorList>
            <consortium name="DOE Joint Genome Institute"/>
            <consortium name="Mycorrhizal Genomics Consortium"/>
            <person name="Kohler A."/>
            <person name="Kuo A."/>
            <person name="Nagy L.G."/>
            <person name="Floudas D."/>
            <person name="Copeland A."/>
            <person name="Barry K.W."/>
            <person name="Cichocki N."/>
            <person name="Veneault-Fourrey C."/>
            <person name="LaButti K."/>
            <person name="Lindquist E.A."/>
            <person name="Lipzen A."/>
            <person name="Lundell T."/>
            <person name="Morin E."/>
            <person name="Murat C."/>
            <person name="Riley R."/>
            <person name="Ohm R."/>
            <person name="Sun H."/>
            <person name="Tunlid A."/>
            <person name="Henrissat B."/>
            <person name="Grigoriev I.V."/>
            <person name="Hibbett D.S."/>
            <person name="Martin F."/>
        </authorList>
    </citation>
    <scope>NUCLEOTIDE SEQUENCE [LARGE SCALE GENOMIC DNA]</scope>
    <source>
        <strain evidence="2">UH-Slu-Lm8-n1</strain>
    </source>
</reference>
<accession>A0A0C9ZSN2</accession>
<proteinExistence type="predicted"/>
<dbReference type="HOGENOM" id="CLU_2335021_0_0_1"/>
<evidence type="ECO:0000313" key="2">
    <source>
        <dbReference type="Proteomes" id="UP000054485"/>
    </source>
</evidence>
<dbReference type="OrthoDB" id="3232986at2759"/>
<keyword evidence="2" id="KW-1185">Reference proteome</keyword>
<dbReference type="AlphaFoldDB" id="A0A0C9ZSN2"/>
<dbReference type="InParanoid" id="A0A0C9ZSN2"/>
<protein>
    <submittedName>
        <fullName evidence="1">Uncharacterized protein</fullName>
    </submittedName>
</protein>
<evidence type="ECO:0000313" key="1">
    <source>
        <dbReference type="EMBL" id="KIK32301.1"/>
    </source>
</evidence>
<name>A0A0C9ZSN2_9AGAM</name>
<sequence>MHFHYLMQSPLIDDSNLTCISAALDEFHANKHVIITAGVRWGKGNMTINNWYIPKLELMQNIVPSIGSSGVNTQWLKKCLNIYVFSCNCFSVSRGVGL</sequence>
<dbReference type="Proteomes" id="UP000054485">
    <property type="component" value="Unassembled WGS sequence"/>
</dbReference>
<dbReference type="EMBL" id="KN836299">
    <property type="protein sequence ID" value="KIK32301.1"/>
    <property type="molecule type" value="Genomic_DNA"/>
</dbReference>
<gene>
    <name evidence="1" type="ORF">CY34DRAFT_101793</name>
</gene>